<keyword evidence="5" id="KW-0614">Plasmid</keyword>
<dbReference type="CDD" id="cd16406">
    <property type="entry name" value="ParB_N_like"/>
    <property type="match status" value="1"/>
</dbReference>
<dbReference type="Pfam" id="PF02195">
    <property type="entry name" value="ParB_N"/>
    <property type="match status" value="1"/>
</dbReference>
<sequence length="693" mass="75075">MNATVKNSNTTKTRKSPKTSKKASAADAMLKAALDAAQVEYPSLSQLVKSPKNVRTLPYTKESVRELADSLLKAGLLQNLIVHRMPDGKFGVAAGGRRMTALKLLAEEGHIHVDYPVAVKVVSDELAVVASITENEQRRAMHPAEQIIGFRTLASEGKTPEQIGDLLGYTSRHVQRGLRLASLAPELLDGLAKDELTLEQCQALALEADPQRQVMVWQGASENFGSGVSAEKLRRLITESEVSTSGNRMWDVVGEADYVAAGGEVRRDLFSQDEGGFVDKLLLEQVLVQKLDAIAAQVAQDEGWRWSAGRLTAVSRYDDAETYLLLDVPEEDYTDEESARLDVLADALDALSVDDGEEAAKISEEIAQIQAIAAARGWSAEARELAGVVVSFGRGGVNLRRGVVRKSDLPETAQEEEDSDGTPETDGEDAGSAENAGSVSLNDTLPASLIRSMTSERTFAAQAALAQQPRVALALMTWTLCLGVFSVYSSNSPVRVHTDARHYLLTDHALSGQEGKAYQALMAQRESLAATLPEGWKTDFTWLLARSDADIHALLAYCTAHALDGLDDKISARGHSLDRVEAAMDFDLREWWTPTADSYFRKLNKKQLSATLAEMGNDAAAREVLDMKRDTAAARVEREAAALRWLPDWMVRREALTDAGEVSADADSDAENNAPHTATAAANDAATDTHHAA</sequence>
<dbReference type="SUPFAM" id="SSF109709">
    <property type="entry name" value="KorB DNA-binding domain-like"/>
    <property type="match status" value="1"/>
</dbReference>
<evidence type="ECO:0000256" key="1">
    <source>
        <dbReference type="ARBA" id="ARBA00006295"/>
    </source>
</evidence>
<proteinExistence type="inferred from homology"/>
<dbReference type="Proteomes" id="UP000464389">
    <property type="component" value="Plasmid unnamed2"/>
</dbReference>
<dbReference type="Gene3D" id="1.10.10.2830">
    <property type="match status" value="1"/>
</dbReference>
<dbReference type="InterPro" id="IPR003115">
    <property type="entry name" value="ParB_N"/>
</dbReference>
<comment type="similarity">
    <text evidence="1">Belongs to the ParB family.</text>
</comment>
<feature type="region of interest" description="Disordered" evidence="3">
    <location>
        <begin position="405"/>
        <end position="440"/>
    </location>
</feature>
<feature type="region of interest" description="Disordered" evidence="3">
    <location>
        <begin position="1"/>
        <end position="24"/>
    </location>
</feature>
<feature type="compositionally biased region" description="Basic residues" evidence="3">
    <location>
        <begin position="12"/>
        <end position="21"/>
    </location>
</feature>
<dbReference type="RefSeq" id="WP_162122828.1">
    <property type="nucleotide sequence ID" value="NZ_CP048110.1"/>
</dbReference>
<dbReference type="GO" id="GO:0007059">
    <property type="term" value="P:chromosome segregation"/>
    <property type="evidence" value="ECO:0007669"/>
    <property type="project" value="TreeGrafter"/>
</dbReference>
<dbReference type="Gene3D" id="3.90.1530.30">
    <property type="match status" value="1"/>
</dbReference>
<dbReference type="EMBL" id="CP048110">
    <property type="protein sequence ID" value="QHS50053.1"/>
    <property type="molecule type" value="Genomic_DNA"/>
</dbReference>
<name>A0A6P1V5R7_9ENTR</name>
<dbReference type="GO" id="GO:0005694">
    <property type="term" value="C:chromosome"/>
    <property type="evidence" value="ECO:0007669"/>
    <property type="project" value="TreeGrafter"/>
</dbReference>
<dbReference type="PANTHER" id="PTHR33375:SF7">
    <property type="entry name" value="CHROMOSOME 2-PARTITIONING PROTEIN PARB-RELATED"/>
    <property type="match status" value="1"/>
</dbReference>
<accession>A0A6P1V5R7</accession>
<evidence type="ECO:0000313" key="5">
    <source>
        <dbReference type="EMBL" id="QHS50053.1"/>
    </source>
</evidence>
<dbReference type="AlphaFoldDB" id="A0A6P1V5R7"/>
<dbReference type="InterPro" id="IPR036086">
    <property type="entry name" value="ParB/Sulfiredoxin_sf"/>
</dbReference>
<protein>
    <recommendedName>
        <fullName evidence="2">Uncharacterized protein YubM</fullName>
    </recommendedName>
</protein>
<gene>
    <name evidence="5" type="ORF">GW952_31045</name>
</gene>
<evidence type="ECO:0000256" key="3">
    <source>
        <dbReference type="SAM" id="MobiDB-lite"/>
    </source>
</evidence>
<geneLocation type="plasmid" evidence="5">
    <name>unnamed2</name>
</geneLocation>
<dbReference type="SUPFAM" id="SSF110849">
    <property type="entry name" value="ParB/Sulfiredoxin"/>
    <property type="match status" value="1"/>
</dbReference>
<dbReference type="SMART" id="SM00470">
    <property type="entry name" value="ParB"/>
    <property type="match status" value="1"/>
</dbReference>
<dbReference type="InterPro" id="IPR050336">
    <property type="entry name" value="Chromosome_partition/occlusion"/>
</dbReference>
<feature type="domain" description="ParB-like N-terminal" evidence="4">
    <location>
        <begin position="40"/>
        <end position="136"/>
    </location>
</feature>
<dbReference type="FunFam" id="1.10.10.2830:FF:000001">
    <property type="entry name" value="Chromosome partitioning protein ParB"/>
    <property type="match status" value="1"/>
</dbReference>
<evidence type="ECO:0000256" key="2">
    <source>
        <dbReference type="ARBA" id="ARBA00074268"/>
    </source>
</evidence>
<evidence type="ECO:0000259" key="4">
    <source>
        <dbReference type="SMART" id="SM00470"/>
    </source>
</evidence>
<feature type="compositionally biased region" description="Low complexity" evidence="3">
    <location>
        <begin position="1"/>
        <end position="11"/>
    </location>
</feature>
<feature type="compositionally biased region" description="Acidic residues" evidence="3">
    <location>
        <begin position="413"/>
        <end position="431"/>
    </location>
</feature>
<evidence type="ECO:0000313" key="6">
    <source>
        <dbReference type="Proteomes" id="UP000464389"/>
    </source>
</evidence>
<dbReference type="PANTHER" id="PTHR33375">
    <property type="entry name" value="CHROMOSOME-PARTITIONING PROTEIN PARB-RELATED"/>
    <property type="match status" value="1"/>
</dbReference>
<reference evidence="5 6" key="1">
    <citation type="submission" date="2020-01" db="EMBL/GenBank/DDBJ databases">
        <title>Bactrocera dorsalis gut bacteria genome.</title>
        <authorList>
            <person name="Zhang H."/>
            <person name="Cai Z."/>
        </authorList>
    </citation>
    <scope>NUCLEOTIDE SEQUENCE [LARGE SCALE GENOMIC DNA]</scope>
    <source>
        <strain evidence="5 6">BD177</strain>
        <plasmid evidence="5 6">unnamed2</plasmid>
    </source>
</reference>
<organism evidence="5 6">
    <name type="scientific">Klebsiella michiganensis</name>
    <dbReference type="NCBI Taxonomy" id="1134687"/>
    <lineage>
        <taxon>Bacteria</taxon>
        <taxon>Pseudomonadati</taxon>
        <taxon>Pseudomonadota</taxon>
        <taxon>Gammaproteobacteria</taxon>
        <taxon>Enterobacterales</taxon>
        <taxon>Enterobacteriaceae</taxon>
        <taxon>Klebsiella/Raoultella group</taxon>
        <taxon>Klebsiella</taxon>
    </lineage>
</organism>